<dbReference type="SMART" id="SM00091">
    <property type="entry name" value="PAS"/>
    <property type="match status" value="1"/>
</dbReference>
<organism evidence="18">
    <name type="scientific">Kumanoa mahlacensis</name>
    <dbReference type="NCBI Taxonomy" id="1196387"/>
    <lineage>
        <taxon>Eukaryota</taxon>
        <taxon>Rhodophyta</taxon>
        <taxon>Florideophyceae</taxon>
        <taxon>Nemaliophycidae</taxon>
        <taxon>Batrachospermales</taxon>
        <taxon>Batrachospermaceae</taxon>
        <taxon>Kumanoa</taxon>
    </lineage>
</organism>
<dbReference type="CDD" id="cd00082">
    <property type="entry name" value="HisKA"/>
    <property type="match status" value="1"/>
</dbReference>
<dbReference type="InterPro" id="IPR036097">
    <property type="entry name" value="HisK_dim/P_sf"/>
</dbReference>
<dbReference type="PRINTS" id="PR00344">
    <property type="entry name" value="BCTRLSENSOR"/>
</dbReference>
<feature type="transmembrane region" description="Helical" evidence="14">
    <location>
        <begin position="190"/>
        <end position="211"/>
    </location>
</feature>
<evidence type="ECO:0000259" key="15">
    <source>
        <dbReference type="SMART" id="SM00091"/>
    </source>
</evidence>
<dbReference type="GO" id="GO:0000156">
    <property type="term" value="F:phosphorelay response regulator activity"/>
    <property type="evidence" value="ECO:0007669"/>
    <property type="project" value="TreeGrafter"/>
</dbReference>
<dbReference type="SUPFAM" id="SSF55785">
    <property type="entry name" value="PYP-like sensor domain (PAS domain)"/>
    <property type="match status" value="1"/>
</dbReference>
<dbReference type="InterPro" id="IPR035965">
    <property type="entry name" value="PAS-like_dom_sf"/>
</dbReference>
<dbReference type="GO" id="GO:0007234">
    <property type="term" value="P:osmosensory signaling via phosphorelay pathway"/>
    <property type="evidence" value="ECO:0007669"/>
    <property type="project" value="TreeGrafter"/>
</dbReference>
<feature type="transmembrane region" description="Helical" evidence="14">
    <location>
        <begin position="165"/>
        <end position="184"/>
    </location>
</feature>
<evidence type="ECO:0000256" key="6">
    <source>
        <dbReference type="ARBA" id="ARBA00022692"/>
    </source>
</evidence>
<dbReference type="EMBL" id="MK641509">
    <property type="protein sequence ID" value="UEQ11965.1"/>
    <property type="molecule type" value="Genomic_DNA"/>
</dbReference>
<dbReference type="InterPro" id="IPR000014">
    <property type="entry name" value="PAS"/>
</dbReference>
<dbReference type="CDD" id="cd06225">
    <property type="entry name" value="HAMP"/>
    <property type="match status" value="1"/>
</dbReference>
<feature type="transmembrane region" description="Helical" evidence="14">
    <location>
        <begin position="139"/>
        <end position="158"/>
    </location>
</feature>
<accession>A0A8K1YUC0</accession>
<dbReference type="InterPro" id="IPR003661">
    <property type="entry name" value="HisK_dim/P_dom"/>
</dbReference>
<keyword evidence="12 14" id="KW-0472">Membrane</keyword>
<dbReference type="InterPro" id="IPR004358">
    <property type="entry name" value="Sig_transdc_His_kin-like_C"/>
</dbReference>
<dbReference type="SMART" id="SM00388">
    <property type="entry name" value="HisKA"/>
    <property type="match status" value="1"/>
</dbReference>
<feature type="transmembrane region" description="Helical" evidence="14">
    <location>
        <begin position="20"/>
        <end position="40"/>
    </location>
</feature>
<evidence type="ECO:0000256" key="7">
    <source>
        <dbReference type="ARBA" id="ARBA00022741"/>
    </source>
</evidence>
<feature type="transmembrane region" description="Helical" evidence="14">
    <location>
        <begin position="60"/>
        <end position="82"/>
    </location>
</feature>
<evidence type="ECO:0000256" key="2">
    <source>
        <dbReference type="ARBA" id="ARBA00004508"/>
    </source>
</evidence>
<dbReference type="SUPFAM" id="SSF47384">
    <property type="entry name" value="Homodimeric domain of signal transducing histidine kinase"/>
    <property type="match status" value="1"/>
</dbReference>
<reference evidence="18" key="1">
    <citation type="submission" date="2019-03" db="EMBL/GenBank/DDBJ databases">
        <title>Phycologia Chloroplast and mitochondrial genomes of Kumanoa mahlacensis.</title>
        <authorList>
            <person name="Fang K."/>
        </authorList>
    </citation>
    <scope>NUCLEOTIDE SEQUENCE</scope>
    <source>
        <strain evidence="18">SAS-FKP1701</strain>
    </source>
</reference>
<keyword evidence="18" id="KW-0150">Chloroplast</keyword>
<dbReference type="InterPro" id="IPR036890">
    <property type="entry name" value="HATPase_C_sf"/>
</dbReference>
<dbReference type="SMART" id="SM00387">
    <property type="entry name" value="HATPase_c"/>
    <property type="match status" value="1"/>
</dbReference>
<dbReference type="FunFam" id="1.10.287.130:FF:000001">
    <property type="entry name" value="Two-component sensor histidine kinase"/>
    <property type="match status" value="1"/>
</dbReference>
<keyword evidence="9" id="KW-0067">ATP-binding</keyword>
<dbReference type="SUPFAM" id="SSF55874">
    <property type="entry name" value="ATPase domain of HSP90 chaperone/DNA topoisomerase II/histidine kinase"/>
    <property type="match status" value="1"/>
</dbReference>
<dbReference type="InterPro" id="IPR003594">
    <property type="entry name" value="HATPase_dom"/>
</dbReference>
<sequence length="634" mass="72967">MFVFRFFKKNFYSINCQTRLTALVILIISLLVSTITFQALTSIQTNFILTDSHFTRDLSLLFTAYFSSILNLGNVSDVYKMVEEMYLNLFSIRYIFLFDSQDFIVSAFPEYSIFIKNFILNDQILRSTKVANYVFNIPYVSYSVFLNNQILTVIIPIINHGLKLGTIHLGITASLNIFFMFKLIQYVSLAVFLSVWGTVIISMLFIIISLIKPFYNLWIGMQNIGKGNFAQRIHAPVQGYFADLIIGFNEMAEKLEFYEKKNIEQLILEKSKLETLISIIADGAILLDPELRIIFINQSASKTLELVKHGIVGTYIYDHFPHYINEQFLPVLNQMIEKNNVYRSFAKTQCLLLKFNNQVSKTLRFVLTTVFDKKLVLTGIAVIIEDITSEIVLNEAKAQFISNVSHELRTPLFNIKSFLETLYEYNDYLSDIQKKDFLEIASQETQRLTDLVNDVLDLSRLESDFQYVSDFVLLTDMIPSIIQISQLRAKKKQIVLSYKICSTIVKVDAYHNLLMQVLSNLLDNALKFIYAGGRIIIKAHKITTSTINSDNYPIDKVRIQIIDEGTGIRKNDQSRIFDRFVRLENNIHTLEGTGLGLSIVKNIVEKHNSKVLLYSELGVGSSFWFDLFLLEKNN</sequence>
<dbReference type="EC" id="2.7.13.3" evidence="3"/>
<protein>
    <recommendedName>
        <fullName evidence="13">Uncharacterized sensor-like histidine kinase ycf26</fullName>
        <ecNumber evidence="3">2.7.13.3</ecNumber>
    </recommendedName>
</protein>
<evidence type="ECO:0000256" key="10">
    <source>
        <dbReference type="ARBA" id="ARBA00022989"/>
    </source>
</evidence>
<keyword evidence="11" id="KW-0902">Two-component regulatory system</keyword>
<evidence type="ECO:0000259" key="16">
    <source>
        <dbReference type="SMART" id="SM00387"/>
    </source>
</evidence>
<dbReference type="Gene3D" id="1.10.287.130">
    <property type="match status" value="1"/>
</dbReference>
<keyword evidence="10 14" id="KW-1133">Transmembrane helix</keyword>
<evidence type="ECO:0000259" key="17">
    <source>
        <dbReference type="SMART" id="SM00388"/>
    </source>
</evidence>
<evidence type="ECO:0000256" key="8">
    <source>
        <dbReference type="ARBA" id="ARBA00022777"/>
    </source>
</evidence>
<evidence type="ECO:0000313" key="18">
    <source>
        <dbReference type="EMBL" id="UEQ11965.1"/>
    </source>
</evidence>
<dbReference type="Gene3D" id="3.30.565.10">
    <property type="entry name" value="Histidine kinase-like ATPase, C-terminal domain"/>
    <property type="match status" value="1"/>
</dbReference>
<comment type="subcellular location">
    <subcellularLocation>
        <location evidence="2">Plastid</location>
        <location evidence="2">Chloroplast membrane</location>
        <topology evidence="2">Multi-pass membrane protein</topology>
    </subcellularLocation>
</comment>
<name>A0A8K1YUC0_9FLOR</name>
<dbReference type="GO" id="GO:0031969">
    <property type="term" value="C:chloroplast membrane"/>
    <property type="evidence" value="ECO:0007669"/>
    <property type="project" value="UniProtKB-SubCell"/>
</dbReference>
<feature type="domain" description="PAS" evidence="15">
    <location>
        <begin position="271"/>
        <end position="337"/>
    </location>
</feature>
<keyword evidence="8 18" id="KW-0418">Kinase</keyword>
<evidence type="ECO:0000256" key="5">
    <source>
        <dbReference type="ARBA" id="ARBA00022679"/>
    </source>
</evidence>
<dbReference type="GO" id="GO:0000155">
    <property type="term" value="F:phosphorelay sensor kinase activity"/>
    <property type="evidence" value="ECO:0007669"/>
    <property type="project" value="InterPro"/>
</dbReference>
<evidence type="ECO:0000256" key="11">
    <source>
        <dbReference type="ARBA" id="ARBA00023012"/>
    </source>
</evidence>
<evidence type="ECO:0000256" key="14">
    <source>
        <dbReference type="SAM" id="Phobius"/>
    </source>
</evidence>
<dbReference type="InterPro" id="IPR050351">
    <property type="entry name" value="BphY/WalK/GraS-like"/>
</dbReference>
<keyword evidence="18" id="KW-0934">Plastid</keyword>
<proteinExistence type="predicted"/>
<evidence type="ECO:0000256" key="13">
    <source>
        <dbReference type="ARBA" id="ARBA00069102"/>
    </source>
</evidence>
<keyword evidence="5" id="KW-0808">Transferase</keyword>
<keyword evidence="4" id="KW-0597">Phosphoprotein</keyword>
<comment type="catalytic activity">
    <reaction evidence="1">
        <text>ATP + protein L-histidine = ADP + protein N-phospho-L-histidine.</text>
        <dbReference type="EC" id="2.7.13.3"/>
    </reaction>
</comment>
<dbReference type="Pfam" id="PF00512">
    <property type="entry name" value="HisKA"/>
    <property type="match status" value="1"/>
</dbReference>
<evidence type="ECO:0000256" key="4">
    <source>
        <dbReference type="ARBA" id="ARBA00022553"/>
    </source>
</evidence>
<evidence type="ECO:0000256" key="1">
    <source>
        <dbReference type="ARBA" id="ARBA00000085"/>
    </source>
</evidence>
<evidence type="ECO:0000256" key="9">
    <source>
        <dbReference type="ARBA" id="ARBA00022840"/>
    </source>
</evidence>
<dbReference type="Gene3D" id="3.30.450.20">
    <property type="entry name" value="PAS domain"/>
    <property type="match status" value="1"/>
</dbReference>
<dbReference type="GO" id="GO:0005524">
    <property type="term" value="F:ATP binding"/>
    <property type="evidence" value="ECO:0007669"/>
    <property type="project" value="UniProtKB-KW"/>
</dbReference>
<dbReference type="AlphaFoldDB" id="A0A8K1YUC0"/>
<feature type="domain" description="Histidine kinase/HSP90-like ATPase" evidence="16">
    <location>
        <begin position="509"/>
        <end position="631"/>
    </location>
</feature>
<keyword evidence="7" id="KW-0547">Nucleotide-binding</keyword>
<evidence type="ECO:0000256" key="3">
    <source>
        <dbReference type="ARBA" id="ARBA00012438"/>
    </source>
</evidence>
<dbReference type="PANTHER" id="PTHR42878:SF7">
    <property type="entry name" value="SENSOR HISTIDINE KINASE GLRK"/>
    <property type="match status" value="1"/>
</dbReference>
<dbReference type="GO" id="GO:0030295">
    <property type="term" value="F:protein kinase activator activity"/>
    <property type="evidence" value="ECO:0007669"/>
    <property type="project" value="TreeGrafter"/>
</dbReference>
<keyword evidence="6 14" id="KW-0812">Transmembrane</keyword>
<dbReference type="Pfam" id="PF02518">
    <property type="entry name" value="HATPase_c"/>
    <property type="match status" value="1"/>
</dbReference>
<dbReference type="PANTHER" id="PTHR42878">
    <property type="entry name" value="TWO-COMPONENT HISTIDINE KINASE"/>
    <property type="match status" value="1"/>
</dbReference>
<evidence type="ECO:0000256" key="12">
    <source>
        <dbReference type="ARBA" id="ARBA00023136"/>
    </source>
</evidence>
<feature type="domain" description="Signal transduction histidine kinase dimerisation/phosphoacceptor" evidence="17">
    <location>
        <begin position="396"/>
        <end position="464"/>
    </location>
</feature>
<gene>
    <name evidence="18" type="primary">dfr</name>
</gene>
<geneLocation type="chloroplast" evidence="18"/>
<dbReference type="CDD" id="cd00130">
    <property type="entry name" value="PAS"/>
    <property type="match status" value="1"/>
</dbReference>
<dbReference type="Pfam" id="PF13426">
    <property type="entry name" value="PAS_9"/>
    <property type="match status" value="1"/>
</dbReference>